<dbReference type="EMBL" id="FZON01000036">
    <property type="protein sequence ID" value="SNS84777.1"/>
    <property type="molecule type" value="Genomic_DNA"/>
</dbReference>
<evidence type="ECO:0000313" key="4">
    <source>
        <dbReference type="EMBL" id="SNT36131.1"/>
    </source>
</evidence>
<sequence>TKLAEAIRYALGRMPKARPYLDNGLLELDNNICERSIRPLTLGRKNYLFMGSEGGGKAAAVAYTLIETARMNSVNPEAWLTWVLERIADHKINRIGELAPWNWTPK</sequence>
<name>A0A239M0C1_9RHOB</name>
<evidence type="ECO:0000313" key="5">
    <source>
        <dbReference type="Proteomes" id="UP000198440"/>
    </source>
</evidence>
<dbReference type="InterPro" id="IPR052344">
    <property type="entry name" value="Transposase-related"/>
</dbReference>
<feature type="domain" description="Transposase IS66 C-terminal" evidence="2">
    <location>
        <begin position="64"/>
        <end position="101"/>
    </location>
</feature>
<dbReference type="OrthoDB" id="9800877at2"/>
<accession>A0A239M0C1</accession>
<evidence type="ECO:0000259" key="2">
    <source>
        <dbReference type="Pfam" id="PF13817"/>
    </source>
</evidence>
<dbReference type="RefSeq" id="WP_141135912.1">
    <property type="nucleotide sequence ID" value="NZ_FZON01000036.1"/>
</dbReference>
<proteinExistence type="predicted"/>
<dbReference type="InterPro" id="IPR039552">
    <property type="entry name" value="IS66_C"/>
</dbReference>
<organism evidence="4 5">
    <name type="scientific">Antarctobacter heliothermus</name>
    <dbReference type="NCBI Taxonomy" id="74033"/>
    <lineage>
        <taxon>Bacteria</taxon>
        <taxon>Pseudomonadati</taxon>
        <taxon>Pseudomonadota</taxon>
        <taxon>Alphaproteobacteria</taxon>
        <taxon>Rhodobacterales</taxon>
        <taxon>Roseobacteraceae</taxon>
        <taxon>Antarctobacter</taxon>
    </lineage>
</organism>
<evidence type="ECO:0000259" key="1">
    <source>
        <dbReference type="Pfam" id="PF03050"/>
    </source>
</evidence>
<gene>
    <name evidence="3" type="ORF">SAMN04488078_103656</name>
    <name evidence="4" type="ORF">SAMN04488078_11136</name>
</gene>
<dbReference type="EMBL" id="FZON01000113">
    <property type="protein sequence ID" value="SNT36131.1"/>
    <property type="molecule type" value="Genomic_DNA"/>
</dbReference>
<dbReference type="Proteomes" id="UP000198440">
    <property type="component" value="Unassembled WGS sequence"/>
</dbReference>
<dbReference type="InterPro" id="IPR004291">
    <property type="entry name" value="Transposase_IS66_central"/>
</dbReference>
<feature type="domain" description="Transposase IS66 central" evidence="1">
    <location>
        <begin position="2"/>
        <end position="57"/>
    </location>
</feature>
<feature type="non-terminal residue" evidence="4">
    <location>
        <position position="1"/>
    </location>
</feature>
<reference evidence="4 5" key="1">
    <citation type="submission" date="2017-06" db="EMBL/GenBank/DDBJ databases">
        <authorList>
            <person name="Kim H.J."/>
            <person name="Triplett B.A."/>
        </authorList>
    </citation>
    <scope>NUCLEOTIDE SEQUENCE [LARGE SCALE GENOMIC DNA]</scope>
    <source>
        <strain evidence="4 5">DSM 11445</strain>
    </source>
</reference>
<evidence type="ECO:0000313" key="3">
    <source>
        <dbReference type="EMBL" id="SNS84777.1"/>
    </source>
</evidence>
<dbReference type="AlphaFoldDB" id="A0A239M0C1"/>
<dbReference type="Pfam" id="PF03050">
    <property type="entry name" value="DDE_Tnp_IS66"/>
    <property type="match status" value="1"/>
</dbReference>
<protein>
    <submittedName>
        <fullName evidence="4">Transposase IS66 family protein</fullName>
    </submittedName>
</protein>
<dbReference type="Pfam" id="PF13817">
    <property type="entry name" value="DDE_Tnp_IS66_C"/>
    <property type="match status" value="1"/>
</dbReference>
<dbReference type="PANTHER" id="PTHR33678">
    <property type="entry name" value="BLL1576 PROTEIN"/>
    <property type="match status" value="1"/>
</dbReference>
<dbReference type="PANTHER" id="PTHR33678:SF1">
    <property type="entry name" value="BLL1576 PROTEIN"/>
    <property type="match status" value="1"/>
</dbReference>